<dbReference type="Gene3D" id="1.20.1560.10">
    <property type="entry name" value="ABC transporter type 1, transmembrane domain"/>
    <property type="match status" value="1"/>
</dbReference>
<organism evidence="11 12">
    <name type="scientific">Heterorhabditis bacteriophora</name>
    <name type="common">Entomopathogenic nematode worm</name>
    <dbReference type="NCBI Taxonomy" id="37862"/>
    <lineage>
        <taxon>Eukaryota</taxon>
        <taxon>Metazoa</taxon>
        <taxon>Ecdysozoa</taxon>
        <taxon>Nematoda</taxon>
        <taxon>Chromadorea</taxon>
        <taxon>Rhabditida</taxon>
        <taxon>Rhabditina</taxon>
        <taxon>Rhabditomorpha</taxon>
        <taxon>Strongyloidea</taxon>
        <taxon>Heterorhabditidae</taxon>
        <taxon>Heterorhabditis</taxon>
    </lineage>
</organism>
<evidence type="ECO:0000259" key="10">
    <source>
        <dbReference type="PROSITE" id="PS50929"/>
    </source>
</evidence>
<keyword evidence="7 9" id="KW-1133">Transmembrane helix</keyword>
<evidence type="ECO:0000256" key="7">
    <source>
        <dbReference type="ARBA" id="ARBA00022989"/>
    </source>
</evidence>
<dbReference type="InterPro" id="IPR050173">
    <property type="entry name" value="ABC_transporter_C-like"/>
</dbReference>
<dbReference type="GO" id="GO:0012505">
    <property type="term" value="C:endomembrane system"/>
    <property type="evidence" value="ECO:0007669"/>
    <property type="project" value="UniProtKB-SubCell"/>
</dbReference>
<evidence type="ECO:0000256" key="9">
    <source>
        <dbReference type="SAM" id="Phobius"/>
    </source>
</evidence>
<protein>
    <submittedName>
        <fullName evidence="12">ABC transmembrane type-1 domain-containing protein</fullName>
    </submittedName>
</protein>
<proteinExistence type="predicted"/>
<dbReference type="InterPro" id="IPR036640">
    <property type="entry name" value="ABC1_TM_sf"/>
</dbReference>
<feature type="transmembrane region" description="Helical" evidence="9">
    <location>
        <begin position="50"/>
        <end position="68"/>
    </location>
</feature>
<dbReference type="AlphaFoldDB" id="A0A1I7XRD6"/>
<evidence type="ECO:0000256" key="3">
    <source>
        <dbReference type="ARBA" id="ARBA00022692"/>
    </source>
</evidence>
<accession>A0A1I7XRD6</accession>
<dbReference type="CDD" id="cd18595">
    <property type="entry name" value="ABC_6TM_MRP1_2_3_6_D1_like"/>
    <property type="match status" value="1"/>
</dbReference>
<dbReference type="Proteomes" id="UP000095283">
    <property type="component" value="Unplaced"/>
</dbReference>
<evidence type="ECO:0000256" key="2">
    <source>
        <dbReference type="ARBA" id="ARBA00022448"/>
    </source>
</evidence>
<evidence type="ECO:0000256" key="1">
    <source>
        <dbReference type="ARBA" id="ARBA00004127"/>
    </source>
</evidence>
<feature type="transmembrane region" description="Helical" evidence="9">
    <location>
        <begin position="180"/>
        <end position="201"/>
    </location>
</feature>
<evidence type="ECO:0000256" key="6">
    <source>
        <dbReference type="ARBA" id="ARBA00022840"/>
    </source>
</evidence>
<keyword evidence="2" id="KW-0813">Transport</keyword>
<dbReference type="GO" id="GO:0140359">
    <property type="term" value="F:ABC-type transporter activity"/>
    <property type="evidence" value="ECO:0007669"/>
    <property type="project" value="InterPro"/>
</dbReference>
<feature type="transmembrane region" description="Helical" evidence="9">
    <location>
        <begin position="74"/>
        <end position="96"/>
    </location>
</feature>
<feature type="transmembrane region" description="Helical" evidence="9">
    <location>
        <begin position="155"/>
        <end position="173"/>
    </location>
</feature>
<dbReference type="Pfam" id="PF00664">
    <property type="entry name" value="ABC_membrane"/>
    <property type="match status" value="1"/>
</dbReference>
<keyword evidence="8 9" id="KW-0472">Membrane</keyword>
<dbReference type="GO" id="GO:0016020">
    <property type="term" value="C:membrane"/>
    <property type="evidence" value="ECO:0007669"/>
    <property type="project" value="InterPro"/>
</dbReference>
<feature type="transmembrane region" description="Helical" evidence="9">
    <location>
        <begin position="207"/>
        <end position="227"/>
    </location>
</feature>
<evidence type="ECO:0000313" key="12">
    <source>
        <dbReference type="WBParaSite" id="Hba_19899"/>
    </source>
</evidence>
<feature type="domain" description="ABC transmembrane type-1" evidence="10">
    <location>
        <begin position="21"/>
        <end position="232"/>
    </location>
</feature>
<dbReference type="WBParaSite" id="Hba_19899">
    <property type="protein sequence ID" value="Hba_19899"/>
    <property type="gene ID" value="Hba_19899"/>
</dbReference>
<comment type="subcellular location">
    <subcellularLocation>
        <location evidence="1">Endomembrane system</location>
        <topology evidence="1">Multi-pass membrane protein</topology>
    </subcellularLocation>
</comment>
<evidence type="ECO:0000313" key="11">
    <source>
        <dbReference type="Proteomes" id="UP000095283"/>
    </source>
</evidence>
<sequence length="241" mass="27683">MSIFYFIFAKKITIYLKIIALNLSNNARKNRTTGEIVNLMSVDIQRVQDMTTFVMLFWSAPLQVILSICFLWKLLGWAVVAGVVILVAMVPFNSFISVKMRNCQVEQMKYKDERLKMMSEILNGVKVLKLYAWERSMENMILEIRGKEISVLKKLAFLNAATTLSWACAPFLVQKNQYQFIYVAVLTFAVFVTVDPVNNVLTPQITFVALALFNILRFPLAVFAMIFSQANRHSKDEVLQK</sequence>
<dbReference type="InterPro" id="IPR011527">
    <property type="entry name" value="ABC1_TM_dom"/>
</dbReference>
<dbReference type="SUPFAM" id="SSF90123">
    <property type="entry name" value="ABC transporter transmembrane region"/>
    <property type="match status" value="1"/>
</dbReference>
<evidence type="ECO:0000256" key="5">
    <source>
        <dbReference type="ARBA" id="ARBA00022741"/>
    </source>
</evidence>
<reference evidence="12" key="1">
    <citation type="submission" date="2016-11" db="UniProtKB">
        <authorList>
            <consortium name="WormBaseParasite"/>
        </authorList>
    </citation>
    <scope>IDENTIFICATION</scope>
</reference>
<evidence type="ECO:0000256" key="8">
    <source>
        <dbReference type="ARBA" id="ARBA00023136"/>
    </source>
</evidence>
<dbReference type="PROSITE" id="PS50929">
    <property type="entry name" value="ABC_TM1F"/>
    <property type="match status" value="1"/>
</dbReference>
<keyword evidence="5" id="KW-0547">Nucleotide-binding</keyword>
<keyword evidence="6" id="KW-0067">ATP-binding</keyword>
<keyword evidence="3 9" id="KW-0812">Transmembrane</keyword>
<dbReference type="PANTHER" id="PTHR24223">
    <property type="entry name" value="ATP-BINDING CASSETTE SUB-FAMILY C"/>
    <property type="match status" value="1"/>
</dbReference>
<dbReference type="PANTHER" id="PTHR24223:SF443">
    <property type="entry name" value="MULTIDRUG-RESISTANCE LIKE PROTEIN 1, ISOFORM I"/>
    <property type="match status" value="1"/>
</dbReference>
<keyword evidence="4" id="KW-0677">Repeat</keyword>
<keyword evidence="11" id="KW-1185">Reference proteome</keyword>
<evidence type="ECO:0000256" key="4">
    <source>
        <dbReference type="ARBA" id="ARBA00022737"/>
    </source>
</evidence>
<dbReference type="GO" id="GO:0005524">
    <property type="term" value="F:ATP binding"/>
    <property type="evidence" value="ECO:0007669"/>
    <property type="project" value="UniProtKB-KW"/>
</dbReference>
<name>A0A1I7XRD6_HETBA</name>